<organism evidence="2">
    <name type="scientific">Arundo donax</name>
    <name type="common">Giant reed</name>
    <name type="synonym">Donax arundinaceus</name>
    <dbReference type="NCBI Taxonomy" id="35708"/>
    <lineage>
        <taxon>Eukaryota</taxon>
        <taxon>Viridiplantae</taxon>
        <taxon>Streptophyta</taxon>
        <taxon>Embryophyta</taxon>
        <taxon>Tracheophyta</taxon>
        <taxon>Spermatophyta</taxon>
        <taxon>Magnoliopsida</taxon>
        <taxon>Liliopsida</taxon>
        <taxon>Poales</taxon>
        <taxon>Poaceae</taxon>
        <taxon>PACMAD clade</taxon>
        <taxon>Arundinoideae</taxon>
        <taxon>Arundineae</taxon>
        <taxon>Arundo</taxon>
    </lineage>
</organism>
<name>A0A0A9DQV1_ARUDO</name>
<feature type="transmembrane region" description="Helical" evidence="1">
    <location>
        <begin position="20"/>
        <end position="49"/>
    </location>
</feature>
<sequence>MDTITLFHLVHHDWTTELLYLDMICISSSLAYLYCLEHIMTIFAIFTFLQLHNRMYIFHGHNRLTLWQERI</sequence>
<evidence type="ECO:0000313" key="2">
    <source>
        <dbReference type="EMBL" id="JAD86107.1"/>
    </source>
</evidence>
<keyword evidence="1" id="KW-0812">Transmembrane</keyword>
<keyword evidence="1" id="KW-1133">Transmembrane helix</keyword>
<proteinExistence type="predicted"/>
<reference evidence="2" key="2">
    <citation type="journal article" date="2015" name="Data Brief">
        <title>Shoot transcriptome of the giant reed, Arundo donax.</title>
        <authorList>
            <person name="Barrero R.A."/>
            <person name="Guerrero F.D."/>
            <person name="Moolhuijzen P."/>
            <person name="Goolsby J.A."/>
            <person name="Tidwell J."/>
            <person name="Bellgard S.E."/>
            <person name="Bellgard M.I."/>
        </authorList>
    </citation>
    <scope>NUCLEOTIDE SEQUENCE</scope>
    <source>
        <tissue evidence="2">Shoot tissue taken approximately 20 cm above the soil surface</tissue>
    </source>
</reference>
<keyword evidence="1" id="KW-0472">Membrane</keyword>
<protein>
    <submittedName>
        <fullName evidence="2">Uncharacterized protein</fullName>
    </submittedName>
</protein>
<evidence type="ECO:0000256" key="1">
    <source>
        <dbReference type="SAM" id="Phobius"/>
    </source>
</evidence>
<reference evidence="2" key="1">
    <citation type="submission" date="2014-09" db="EMBL/GenBank/DDBJ databases">
        <authorList>
            <person name="Magalhaes I.L.F."/>
            <person name="Oliveira U."/>
            <person name="Santos F.R."/>
            <person name="Vidigal T.H.D.A."/>
            <person name="Brescovit A.D."/>
            <person name="Santos A.J."/>
        </authorList>
    </citation>
    <scope>NUCLEOTIDE SEQUENCE</scope>
    <source>
        <tissue evidence="2">Shoot tissue taken approximately 20 cm above the soil surface</tissue>
    </source>
</reference>
<dbReference type="EMBL" id="GBRH01211788">
    <property type="protein sequence ID" value="JAD86107.1"/>
    <property type="molecule type" value="Transcribed_RNA"/>
</dbReference>
<dbReference type="AlphaFoldDB" id="A0A0A9DQV1"/>
<accession>A0A0A9DQV1</accession>